<evidence type="ECO:0008006" key="4">
    <source>
        <dbReference type="Google" id="ProtNLM"/>
    </source>
</evidence>
<evidence type="ECO:0000313" key="2">
    <source>
        <dbReference type="EMBL" id="KKB48454.1"/>
    </source>
</evidence>
<dbReference type="HOGENOM" id="CLU_2845812_0_0_10"/>
<keyword evidence="3" id="KW-1185">Reference proteome</keyword>
<reference evidence="2 3" key="1">
    <citation type="submission" date="2013-04" db="EMBL/GenBank/DDBJ databases">
        <title>The Genome Sequence of Parabacteroides gordonii DSM 23371.</title>
        <authorList>
            <consortium name="The Broad Institute Genomics Platform"/>
            <person name="Earl A."/>
            <person name="Ward D."/>
            <person name="Feldgarden M."/>
            <person name="Gevers D."/>
            <person name="Martens E."/>
            <person name="Sakamoto M."/>
            <person name="Benno Y."/>
            <person name="Suzuki N."/>
            <person name="Matsunaga N."/>
            <person name="Koshihara K."/>
            <person name="Seki M."/>
            <person name="Komiya H."/>
            <person name="Walker B."/>
            <person name="Young S."/>
            <person name="Zeng Q."/>
            <person name="Gargeya S."/>
            <person name="Fitzgerald M."/>
            <person name="Haas B."/>
            <person name="Abouelleil A."/>
            <person name="Allen A.W."/>
            <person name="Alvarado L."/>
            <person name="Arachchi H.M."/>
            <person name="Berlin A.M."/>
            <person name="Chapman S.B."/>
            <person name="Gainer-Dewar J."/>
            <person name="Goldberg J."/>
            <person name="Griggs A."/>
            <person name="Gujja S."/>
            <person name="Hansen M."/>
            <person name="Howarth C."/>
            <person name="Imamovic A."/>
            <person name="Ireland A."/>
            <person name="Larimer J."/>
            <person name="McCowan C."/>
            <person name="Murphy C."/>
            <person name="Pearson M."/>
            <person name="Poon T.W."/>
            <person name="Priest M."/>
            <person name="Roberts A."/>
            <person name="Saif S."/>
            <person name="Shea T."/>
            <person name="Sisk P."/>
            <person name="Sykes S."/>
            <person name="Wortman J."/>
            <person name="Nusbaum C."/>
            <person name="Birren B."/>
        </authorList>
    </citation>
    <scope>NUCLEOTIDE SEQUENCE [LARGE SCALE GENOMIC DNA]</scope>
    <source>
        <strain evidence="2 3">MS-1</strain>
    </source>
</reference>
<name>A0A0F5ISA3_9BACT</name>
<organism evidence="2 3">
    <name type="scientific">Parabacteroides gordonii MS-1 = DSM 23371</name>
    <dbReference type="NCBI Taxonomy" id="1203610"/>
    <lineage>
        <taxon>Bacteria</taxon>
        <taxon>Pseudomonadati</taxon>
        <taxon>Bacteroidota</taxon>
        <taxon>Bacteroidia</taxon>
        <taxon>Bacteroidales</taxon>
        <taxon>Tannerellaceae</taxon>
        <taxon>Parabacteroides</taxon>
    </lineage>
</organism>
<protein>
    <recommendedName>
        <fullName evidence="4">CcmD family protein</fullName>
    </recommendedName>
</protein>
<keyword evidence="1" id="KW-1133">Transmembrane helix</keyword>
<sequence>MIGIQHISDRNTTVPDWFVTFYDSGYFWVAIVVLMVVAAGLIVVACRLYYQIQEVERILEERKEK</sequence>
<keyword evidence="1" id="KW-0812">Transmembrane</keyword>
<keyword evidence="1" id="KW-0472">Membrane</keyword>
<evidence type="ECO:0000313" key="3">
    <source>
        <dbReference type="Proteomes" id="UP000033035"/>
    </source>
</evidence>
<dbReference type="AlphaFoldDB" id="A0A0F5ISA3"/>
<dbReference type="RefSeq" id="WP_028728403.1">
    <property type="nucleotide sequence ID" value="NZ_AUAE01000030.1"/>
</dbReference>
<dbReference type="EMBL" id="AQHW01000027">
    <property type="protein sequence ID" value="KKB48454.1"/>
    <property type="molecule type" value="Genomic_DNA"/>
</dbReference>
<evidence type="ECO:0000256" key="1">
    <source>
        <dbReference type="SAM" id="Phobius"/>
    </source>
</evidence>
<dbReference type="PATRIC" id="fig|1203610.3.peg.5016"/>
<proteinExistence type="predicted"/>
<gene>
    <name evidence="2" type="ORF">HMPREF1536_04921</name>
</gene>
<accession>A0A0F5ISA3</accession>
<feature type="transmembrane region" description="Helical" evidence="1">
    <location>
        <begin position="26"/>
        <end position="50"/>
    </location>
</feature>
<dbReference type="Proteomes" id="UP000033035">
    <property type="component" value="Unassembled WGS sequence"/>
</dbReference>
<dbReference type="STRING" id="1203610.HMPREF1536_04921"/>
<comment type="caution">
    <text evidence="2">The sequence shown here is derived from an EMBL/GenBank/DDBJ whole genome shotgun (WGS) entry which is preliminary data.</text>
</comment>